<dbReference type="AlphaFoldDB" id="A0A098LDR2"/>
<proteinExistence type="predicted"/>
<dbReference type="STRING" id="153721.MYP_2354"/>
<feature type="transmembrane region" description="Helical" evidence="1">
    <location>
        <begin position="7"/>
        <end position="29"/>
    </location>
</feature>
<sequence>MFRKYFFRIFLALTSILVLYFGIVFLLSVNYKHEIRDFIIRNINDKIKKPVKVKDIDLSPFSDFPYITLILHDVIVPKSDSNDRPLLKLKKIEVLLKLHRLLFKNYNISGLTLSDGMFDGRVDSSGTNDFDIFIKRDSVNEKPRLSEIKIDKVKLKNFEIYYENQYKPKCIHLLFKNTESRLSLDSNNVKIALDGTIYSEEVTLRPGTLFKKADLQSQLFINYDFNSKLLSYDNCTLKAYNDQYYVSGNVDFLNKSLMTLKIKTKDASVQNIFRLLPERWTKSIELLNVSGRVNAKASIAINLLPGNKPDFKIDFSGQGFSIANKLLNANVHDISFSSANLTSNGNMGAEHYTITFENLKGVINRSDSIKASQLMFKNFIDPDVNAEVAFKLRSKTLFDIVYFDKYSEAGGSFFIKGSYKGKLNYLLGKPTKVPVIKGIVNLRNVSVKLNKVYFAFDTLNGEAEFHNDFIRMKKLRVQCGKTDMEVNGIAKNLFNSVYNDKPGLQLDLKFVSEQFYFSDFTQFPRSKEKNEKRNIRLVKGSQFIWPYNLRARLTGRTSKFYAQNYQANDIELGIQVDSKNLRVSESLNSFGGTMRSVTDFIPRKNHIHCNTDVRIEKIRIDKIFKAFNNFGQEIILSDNIRGIVNGKFDTYFRMNSSLELDSTSVYVNGNYEVHKLEMINVEPVMKLSKVGFKEEELQRVTFDKIKSSVIIKNNVIDIPRTLFVTNILYFYLNATIQPDGEAEFKMLVPVKNLKKNPDTSDLTNDSKAGLSLPLKLKGKAGKLKVL</sequence>
<dbReference type="GO" id="GO:0005886">
    <property type="term" value="C:plasma membrane"/>
    <property type="evidence" value="ECO:0007669"/>
    <property type="project" value="TreeGrafter"/>
</dbReference>
<keyword evidence="1" id="KW-1133">Transmembrane helix</keyword>
<dbReference type="PANTHER" id="PTHR30441">
    <property type="entry name" value="DUF748 DOMAIN-CONTAINING PROTEIN"/>
    <property type="match status" value="1"/>
</dbReference>
<evidence type="ECO:0000313" key="3">
    <source>
        <dbReference type="Proteomes" id="UP000030185"/>
    </source>
</evidence>
<evidence type="ECO:0000256" key="1">
    <source>
        <dbReference type="SAM" id="Phobius"/>
    </source>
</evidence>
<dbReference type="PANTHER" id="PTHR30441:SF8">
    <property type="entry name" value="DUF748 DOMAIN-CONTAINING PROTEIN"/>
    <property type="match status" value="1"/>
</dbReference>
<keyword evidence="3" id="KW-1185">Reference proteome</keyword>
<dbReference type="eggNOG" id="COG2982">
    <property type="taxonomic scope" value="Bacteria"/>
</dbReference>
<dbReference type="RefSeq" id="WP_045463888.1">
    <property type="nucleotide sequence ID" value="NZ_BBLT01000004.1"/>
</dbReference>
<comment type="caution">
    <text evidence="2">The sequence shown here is derived from an EMBL/GenBank/DDBJ whole genome shotgun (WGS) entry which is preliminary data.</text>
</comment>
<evidence type="ECO:0008006" key="4">
    <source>
        <dbReference type="Google" id="ProtNLM"/>
    </source>
</evidence>
<evidence type="ECO:0000313" key="2">
    <source>
        <dbReference type="EMBL" id="GAL85126.1"/>
    </source>
</evidence>
<dbReference type="Proteomes" id="UP000030185">
    <property type="component" value="Unassembled WGS sequence"/>
</dbReference>
<reference evidence="2 3" key="1">
    <citation type="submission" date="2014-09" db="EMBL/GenBank/DDBJ databases">
        <title>Sporocytophaga myxococcoides PG-01 genome sequencing.</title>
        <authorList>
            <person name="Liu L."/>
            <person name="Gao P.J."/>
            <person name="Chen G.J."/>
            <person name="Wang L.S."/>
        </authorList>
    </citation>
    <scope>NUCLEOTIDE SEQUENCE [LARGE SCALE GENOMIC DNA]</scope>
    <source>
        <strain evidence="2 3">PG-01</strain>
    </source>
</reference>
<dbReference type="InterPro" id="IPR052894">
    <property type="entry name" value="AsmA-related"/>
</dbReference>
<dbReference type="EMBL" id="BBLT01000004">
    <property type="protein sequence ID" value="GAL85126.1"/>
    <property type="molecule type" value="Genomic_DNA"/>
</dbReference>
<keyword evidence="1" id="KW-0472">Membrane</keyword>
<accession>A0A098LDR2</accession>
<keyword evidence="1" id="KW-0812">Transmembrane</keyword>
<dbReference type="GO" id="GO:0090313">
    <property type="term" value="P:regulation of protein targeting to membrane"/>
    <property type="evidence" value="ECO:0007669"/>
    <property type="project" value="TreeGrafter"/>
</dbReference>
<protein>
    <recommendedName>
        <fullName evidence="4">AsmA-like C-terminal domain-containing protein</fullName>
    </recommendedName>
</protein>
<organism evidence="2 3">
    <name type="scientific">Sporocytophaga myxococcoides</name>
    <dbReference type="NCBI Taxonomy" id="153721"/>
    <lineage>
        <taxon>Bacteria</taxon>
        <taxon>Pseudomonadati</taxon>
        <taxon>Bacteroidota</taxon>
        <taxon>Cytophagia</taxon>
        <taxon>Cytophagales</taxon>
        <taxon>Cytophagaceae</taxon>
        <taxon>Sporocytophaga</taxon>
    </lineage>
</organism>
<name>A0A098LDR2_9BACT</name>
<gene>
    <name evidence="2" type="ORF">MYP_2354</name>
</gene>